<proteinExistence type="predicted"/>
<evidence type="ECO:0000256" key="1">
    <source>
        <dbReference type="SAM" id="Phobius"/>
    </source>
</evidence>
<evidence type="ECO:0000313" key="3">
    <source>
        <dbReference type="Proteomes" id="UP000218831"/>
    </source>
</evidence>
<comment type="caution">
    <text evidence="2">The sequence shown here is derived from an EMBL/GenBank/DDBJ whole genome shotgun (WGS) entry which is preliminary data.</text>
</comment>
<feature type="transmembrane region" description="Helical" evidence="1">
    <location>
        <begin position="85"/>
        <end position="107"/>
    </location>
</feature>
<keyword evidence="3" id="KW-1185">Reference proteome</keyword>
<protein>
    <recommendedName>
        <fullName evidence="4">Copper resistance protein D domain-containing protein</fullName>
    </recommendedName>
</protein>
<keyword evidence="1" id="KW-0472">Membrane</keyword>
<accession>A0A2A2GFM3</accession>
<evidence type="ECO:0000313" key="2">
    <source>
        <dbReference type="EMBL" id="PAU95737.1"/>
    </source>
</evidence>
<dbReference type="EMBL" id="NSKE01000001">
    <property type="protein sequence ID" value="PAU95737.1"/>
    <property type="molecule type" value="Genomic_DNA"/>
</dbReference>
<sequence>MLYELSRWIHILSNLIWLCAFVGSLLYGIRIYRTKKSSSTDNLIQTERLLAKWGTIVGAGGIIVSGWALSSIAQGPQWGWFDIQLYPWLALKQLLFVIILVFIVIDLNRSKELNKRLQAGDFVGKQSVEKWSAAYRYTVAVYILVVISTLLGWYKPGLTTFG</sequence>
<keyword evidence="1" id="KW-1133">Transmembrane helix</keyword>
<dbReference type="Proteomes" id="UP000218831">
    <property type="component" value="Unassembled WGS sequence"/>
</dbReference>
<reference evidence="2 3" key="1">
    <citation type="submission" date="2017-08" db="EMBL/GenBank/DDBJ databases">
        <title>Aliifodinibius alkalisoli sp. nov., isolated from saline alkaline soil.</title>
        <authorList>
            <person name="Liu D."/>
            <person name="Zhang G."/>
        </authorList>
    </citation>
    <scope>NUCLEOTIDE SEQUENCE [LARGE SCALE GENOMIC DNA]</scope>
    <source>
        <strain evidence="2 3">WN023</strain>
    </source>
</reference>
<dbReference type="AlphaFoldDB" id="A0A2A2GFM3"/>
<organism evidence="2 3">
    <name type="scientific">Fodinibius salipaludis</name>
    <dbReference type="NCBI Taxonomy" id="2032627"/>
    <lineage>
        <taxon>Bacteria</taxon>
        <taxon>Pseudomonadati</taxon>
        <taxon>Balneolota</taxon>
        <taxon>Balneolia</taxon>
        <taxon>Balneolales</taxon>
        <taxon>Balneolaceae</taxon>
        <taxon>Fodinibius</taxon>
    </lineage>
</organism>
<feature type="transmembrane region" description="Helical" evidence="1">
    <location>
        <begin position="134"/>
        <end position="154"/>
    </location>
</feature>
<evidence type="ECO:0008006" key="4">
    <source>
        <dbReference type="Google" id="ProtNLM"/>
    </source>
</evidence>
<keyword evidence="1" id="KW-0812">Transmembrane</keyword>
<feature type="transmembrane region" description="Helical" evidence="1">
    <location>
        <begin position="50"/>
        <end position="73"/>
    </location>
</feature>
<dbReference type="OrthoDB" id="1525033at2"/>
<dbReference type="RefSeq" id="WP_095604982.1">
    <property type="nucleotide sequence ID" value="NZ_NSKE01000001.1"/>
</dbReference>
<name>A0A2A2GFM3_9BACT</name>
<feature type="transmembrane region" description="Helical" evidence="1">
    <location>
        <begin position="6"/>
        <end position="29"/>
    </location>
</feature>
<gene>
    <name evidence="2" type="ORF">CK503_01365</name>
</gene>